<keyword evidence="11" id="KW-0479">Metal-binding</keyword>
<organism evidence="14 15">
    <name type="scientific">Macaca fascicularis</name>
    <name type="common">Crab-eating macaque</name>
    <name type="synonym">Cynomolgus monkey</name>
    <dbReference type="NCBI Taxonomy" id="9541"/>
    <lineage>
        <taxon>Eukaryota</taxon>
        <taxon>Metazoa</taxon>
        <taxon>Chordata</taxon>
        <taxon>Craniata</taxon>
        <taxon>Vertebrata</taxon>
        <taxon>Euteleostomi</taxon>
        <taxon>Mammalia</taxon>
        <taxon>Eutheria</taxon>
        <taxon>Euarchontoglires</taxon>
        <taxon>Primates</taxon>
        <taxon>Haplorrhini</taxon>
        <taxon>Catarrhini</taxon>
        <taxon>Cercopithecidae</taxon>
        <taxon>Cercopithecinae</taxon>
        <taxon>Macaca</taxon>
    </lineage>
</organism>
<evidence type="ECO:0000256" key="3">
    <source>
        <dbReference type="ARBA" id="ARBA00012795"/>
    </source>
</evidence>
<evidence type="ECO:0000256" key="4">
    <source>
        <dbReference type="ARBA" id="ARBA00018325"/>
    </source>
</evidence>
<keyword evidence="8" id="KW-0949">S-adenosyl-L-methionine</keyword>
<dbReference type="STRING" id="9541.ENSMFAP00000012637"/>
<dbReference type="VEuPathDB" id="HostDB:ENSMFAG00000025459"/>
<keyword evidence="9" id="KW-0819">tRNA processing</keyword>
<keyword evidence="7" id="KW-0808">Transferase</keyword>
<evidence type="ECO:0000313" key="14">
    <source>
        <dbReference type="Ensembl" id="ENSMFAP00000012637.2"/>
    </source>
</evidence>
<reference evidence="14" key="3">
    <citation type="submission" date="2025-09" db="UniProtKB">
        <authorList>
            <consortium name="Ensembl"/>
        </authorList>
    </citation>
    <scope>IDENTIFICATION</scope>
</reference>
<feature type="compositionally biased region" description="Low complexity" evidence="12">
    <location>
        <begin position="210"/>
        <end position="222"/>
    </location>
</feature>
<evidence type="ECO:0000256" key="1">
    <source>
        <dbReference type="ARBA" id="ARBA00004496"/>
    </source>
</evidence>
<sequence length="859" mass="95313">MRSRPAGWLTFDSVTIPLPEFSQNSAQIILLSGSNAPWMDPQRIKQRSNSSSTHSTVHRKGAPAVPFSFQVPAPRLHDVNGPRHRAASSRRAASRAVQLPAAMAEVGRAGISDPGALLPKGFWAAVEVWLERPQVANKRLCGARLEARWSAALPCAEARGPGTSAGSEQKERGPVPGQGSPGGDTGPRLRSEPKQGMACCELEEAQGQCQQEEAQREAASAALRDSGHPGHAEGDEGDFPAADLDSLWDDFSRSLARGNSEMLAFLTCSGAGSQPEAQRELDVVLRTVIPKTSPHCPLTAPRREIVVQDVLNGTVTFLPLEEDDEGKLKVKMSNVYQIQLSHSKEKWFISVLIFCPERWHSDGIVYPKPTWLGEELLAKLAKWSVENKKSDFKSTLSLVSIMKYSKAYQELKEKYKEMVKVWPEVTDSEKFVYEDVAIAAYLLILWEEERAERGLTARQSFVDLGCGNGLLVHILNSEGHPGRGIDVRRRKIWDMYGPQTQLEEDAITPNDKTLFPDVDWLIGNHSDELTPWIPVIAARSSYNCRFFVLPCCFFDFIGKYSRRQSKKTQYREYLDFIKEVGFTCGFHVAEDCLRIPSTKRVCLIGKSRTYPPSREASVDEKRTQYIKSRRGCPVSPPGRELCPSPLRVAAGSAGHCDGHQALGARVGCVAGAWAAERGAGPQAEGAWLPGFHPREKAERVRNCAALPRGFIDQVVLQVVNLLLGGKQLNTGSSRNGSLKTWNRGESLSLAEVASELDTETLQRLKRECGGLQTLLRNSHQVFRVVNGRVHIRDWREETLWETKQPEAKQRVLSKACKTRLCWFFTHHPDGCALSADCCPFAHGPAELRPPRTTPRKKIP</sequence>
<feature type="zinc finger region" description="C3H1-type" evidence="11">
    <location>
        <begin position="815"/>
        <end position="845"/>
    </location>
</feature>
<proteinExistence type="inferred from homology"/>
<feature type="compositionally biased region" description="Basic and acidic residues" evidence="12">
    <location>
        <begin position="225"/>
        <end position="234"/>
    </location>
</feature>
<evidence type="ECO:0000256" key="7">
    <source>
        <dbReference type="ARBA" id="ARBA00022679"/>
    </source>
</evidence>
<feature type="region of interest" description="Disordered" evidence="12">
    <location>
        <begin position="44"/>
        <end position="63"/>
    </location>
</feature>
<keyword evidence="11" id="KW-0863">Zinc-finger</keyword>
<name>A0A2K5UJQ7_MACFA</name>
<keyword evidence="5" id="KW-0963">Cytoplasm</keyword>
<accession>A0A2K5UJQ7</accession>
<dbReference type="Proteomes" id="UP000233100">
    <property type="component" value="Chromosome 5"/>
</dbReference>
<comment type="catalytic activity">
    <reaction evidence="10">
        <text>uridine(44) in tRNA(Ser) + S-adenosyl-L-methionine = 2'-O-methyluridine(44) in tRNA(Ser) + S-adenosyl-L-homocysteine + H(+)</text>
        <dbReference type="Rhea" id="RHEA:43100"/>
        <dbReference type="Rhea" id="RHEA-COMP:10339"/>
        <dbReference type="Rhea" id="RHEA-COMP:10340"/>
        <dbReference type="ChEBI" id="CHEBI:15378"/>
        <dbReference type="ChEBI" id="CHEBI:57856"/>
        <dbReference type="ChEBI" id="CHEBI:59789"/>
        <dbReference type="ChEBI" id="CHEBI:65315"/>
        <dbReference type="ChEBI" id="CHEBI:74478"/>
        <dbReference type="EC" id="2.1.1.211"/>
    </reaction>
</comment>
<feature type="domain" description="C3H1-type" evidence="13">
    <location>
        <begin position="815"/>
        <end position="845"/>
    </location>
</feature>
<evidence type="ECO:0000256" key="11">
    <source>
        <dbReference type="PROSITE-ProRule" id="PRU00723"/>
    </source>
</evidence>
<evidence type="ECO:0000313" key="15">
    <source>
        <dbReference type="Proteomes" id="UP000233100"/>
    </source>
</evidence>
<dbReference type="GO" id="GO:0030488">
    <property type="term" value="P:tRNA methylation"/>
    <property type="evidence" value="ECO:0007669"/>
    <property type="project" value="TreeGrafter"/>
</dbReference>
<evidence type="ECO:0000256" key="9">
    <source>
        <dbReference type="ARBA" id="ARBA00022694"/>
    </source>
</evidence>
<gene>
    <name evidence="14" type="primary">TRMT44</name>
</gene>
<dbReference type="InterPro" id="IPR000571">
    <property type="entry name" value="Znf_CCCH"/>
</dbReference>
<dbReference type="GO" id="GO:0008270">
    <property type="term" value="F:zinc ion binding"/>
    <property type="evidence" value="ECO:0007669"/>
    <property type="project" value="UniProtKB-KW"/>
</dbReference>
<reference evidence="14 15" key="1">
    <citation type="submission" date="2013-03" db="EMBL/GenBank/DDBJ databases">
        <authorList>
            <person name="Warren W."/>
            <person name="Wilson R.K."/>
        </authorList>
    </citation>
    <scope>NUCLEOTIDE SEQUENCE</scope>
</reference>
<keyword evidence="15" id="KW-1185">Reference proteome</keyword>
<dbReference type="AlphaFoldDB" id="A0A2K5UJQ7"/>
<evidence type="ECO:0000256" key="2">
    <source>
        <dbReference type="ARBA" id="ARBA00009056"/>
    </source>
</evidence>
<dbReference type="Pfam" id="PF07757">
    <property type="entry name" value="AdoMet_MTase"/>
    <property type="match status" value="1"/>
</dbReference>
<keyword evidence="6" id="KW-0489">Methyltransferase</keyword>
<dbReference type="GO" id="GO:0141101">
    <property type="term" value="F:tRNA(Ser) (uridine(44)-2'-O-)-methyltransferase activity"/>
    <property type="evidence" value="ECO:0007669"/>
    <property type="project" value="UniProtKB-EC"/>
</dbReference>
<reference evidence="14" key="2">
    <citation type="submission" date="2025-08" db="UniProtKB">
        <authorList>
            <consortium name="Ensembl"/>
        </authorList>
    </citation>
    <scope>IDENTIFICATION</scope>
</reference>
<protein>
    <recommendedName>
        <fullName evidence="4">Probable tRNA (uracil-O(2)-)-methyltransferase</fullName>
        <ecNumber evidence="3">2.1.1.211</ecNumber>
    </recommendedName>
</protein>
<comment type="subcellular location">
    <subcellularLocation>
        <location evidence="1">Cytoplasm</location>
    </subcellularLocation>
</comment>
<evidence type="ECO:0000256" key="6">
    <source>
        <dbReference type="ARBA" id="ARBA00022603"/>
    </source>
</evidence>
<dbReference type="EC" id="2.1.1.211" evidence="3"/>
<dbReference type="Bgee" id="ENSMFAG00000025459">
    <property type="expression patterns" value="Expressed in cerebellum and 13 other cell types or tissues"/>
</dbReference>
<evidence type="ECO:0000256" key="12">
    <source>
        <dbReference type="SAM" id="MobiDB-lite"/>
    </source>
</evidence>
<dbReference type="PANTHER" id="PTHR21210">
    <property type="entry name" value="TRNA (URACIL-O(2)-)-METHYLTRANSFERASE-RELATED"/>
    <property type="match status" value="1"/>
</dbReference>
<keyword evidence="11" id="KW-0862">Zinc</keyword>
<dbReference type="PROSITE" id="PS50103">
    <property type="entry name" value="ZF_C3H1"/>
    <property type="match status" value="1"/>
</dbReference>
<dbReference type="GeneTree" id="ENSGT00390000000645"/>
<evidence type="ECO:0000256" key="10">
    <source>
        <dbReference type="ARBA" id="ARBA00047957"/>
    </source>
</evidence>
<evidence type="ECO:0000256" key="5">
    <source>
        <dbReference type="ARBA" id="ARBA00022490"/>
    </source>
</evidence>
<feature type="region of interest" description="Disordered" evidence="12">
    <location>
        <begin position="157"/>
        <end position="194"/>
    </location>
</feature>
<dbReference type="Ensembl" id="ENSMFAT00000059440.2">
    <property type="protein sequence ID" value="ENSMFAP00000012637.2"/>
    <property type="gene ID" value="ENSMFAG00000025459.2"/>
</dbReference>
<evidence type="ECO:0000256" key="8">
    <source>
        <dbReference type="ARBA" id="ARBA00022691"/>
    </source>
</evidence>
<feature type="region of interest" description="Disordered" evidence="12">
    <location>
        <begin position="210"/>
        <end position="241"/>
    </location>
</feature>
<dbReference type="GO" id="GO:0005737">
    <property type="term" value="C:cytoplasm"/>
    <property type="evidence" value="ECO:0007669"/>
    <property type="project" value="UniProtKB-SubCell"/>
</dbReference>
<evidence type="ECO:0000259" key="13">
    <source>
        <dbReference type="PROSITE" id="PS50103"/>
    </source>
</evidence>
<dbReference type="PANTHER" id="PTHR21210:SF0">
    <property type="entry name" value="TRNA (URACIL-O(2)-)-METHYLTRANSFERASE-RELATED"/>
    <property type="match status" value="1"/>
</dbReference>
<comment type="similarity">
    <text evidence="2">Belongs to the TRM44 family.</text>
</comment>
<dbReference type="InterPro" id="IPR011671">
    <property type="entry name" value="tRNA_uracil_MeTrfase"/>
</dbReference>